<evidence type="ECO:0000313" key="3">
    <source>
        <dbReference type="Proteomes" id="UP000003160"/>
    </source>
</evidence>
<keyword evidence="1" id="KW-1133">Transmembrane helix</keyword>
<comment type="caution">
    <text evidence="2">The sequence shown here is derived from an EMBL/GenBank/DDBJ whole genome shotgun (WGS) entry which is preliminary data.</text>
</comment>
<dbReference type="RefSeq" id="WP_007175085.1">
    <property type="nucleotide sequence ID" value="NZ_GG704783.1"/>
</dbReference>
<sequence>MTKKKRNPQEPVREINAVAREVKREKREVKQKIQGDSVVKWIFGALLVLAILYMVWTMTIVG</sequence>
<dbReference type="OrthoDB" id="1083088at2"/>
<reference evidence="2 3" key="1">
    <citation type="submission" date="2009-10" db="EMBL/GenBank/DDBJ databases">
        <authorList>
            <person name="Qin X."/>
            <person name="Bachman B."/>
            <person name="Battles P."/>
            <person name="Bell A."/>
            <person name="Bess C."/>
            <person name="Bickham C."/>
            <person name="Chaboub L."/>
            <person name="Chen D."/>
            <person name="Coyle M."/>
            <person name="Deiros D.R."/>
            <person name="Dinh H."/>
            <person name="Forbes L."/>
            <person name="Fowler G."/>
            <person name="Francisco L."/>
            <person name="Fu Q."/>
            <person name="Gubbala S."/>
            <person name="Hale W."/>
            <person name="Han Y."/>
            <person name="Hemphill L."/>
            <person name="Highlander S.K."/>
            <person name="Hirani K."/>
            <person name="Hogues M."/>
            <person name="Jackson L."/>
            <person name="Jakkamsetti A."/>
            <person name="Javaid M."/>
            <person name="Jiang H."/>
            <person name="Korchina V."/>
            <person name="Kovar C."/>
            <person name="Lara F."/>
            <person name="Lee S."/>
            <person name="Mata R."/>
            <person name="Mathew T."/>
            <person name="Moen C."/>
            <person name="Morales K."/>
            <person name="Munidasa M."/>
            <person name="Nazareth L."/>
            <person name="Ngo R."/>
            <person name="Nguyen L."/>
            <person name="Okwuonu G."/>
            <person name="Ongeri F."/>
            <person name="Patil S."/>
            <person name="Petrosino J."/>
            <person name="Pham C."/>
            <person name="Pham P."/>
            <person name="Pu L.-L."/>
            <person name="Puazo M."/>
            <person name="Raj R."/>
            <person name="Reid J."/>
            <person name="Rouhana J."/>
            <person name="Saada N."/>
            <person name="Shang Y."/>
            <person name="Simmons D."/>
            <person name="Thornton R."/>
            <person name="Warren J."/>
            <person name="Weissenberger G."/>
            <person name="Zhang J."/>
            <person name="Zhang L."/>
            <person name="Zhou C."/>
            <person name="Zhu D."/>
            <person name="Muzny D."/>
            <person name="Worley K."/>
            <person name="Gibbs R."/>
        </authorList>
    </citation>
    <scope>NUCLEOTIDE SEQUENCE [LARGE SCALE GENOMIC DNA]</scope>
    <source>
        <strain evidence="2 3">DSM 17361</strain>
    </source>
</reference>
<proteinExistence type="predicted"/>
<keyword evidence="3" id="KW-1185">Reference proteome</keyword>
<keyword evidence="1" id="KW-0472">Membrane</keyword>
<name>D1Q0F5_9BACT</name>
<gene>
    <name evidence="2" type="ORF">HMPREF0645_2690</name>
</gene>
<dbReference type="AlphaFoldDB" id="D1Q0F5"/>
<evidence type="ECO:0000313" key="2">
    <source>
        <dbReference type="EMBL" id="EFA42940.1"/>
    </source>
</evidence>
<keyword evidence="1" id="KW-0812">Transmembrane</keyword>
<feature type="transmembrane region" description="Helical" evidence="1">
    <location>
        <begin position="38"/>
        <end position="56"/>
    </location>
</feature>
<accession>D1Q0F5</accession>
<dbReference type="EMBL" id="ACKS01000108">
    <property type="protein sequence ID" value="EFA42940.1"/>
    <property type="molecule type" value="Genomic_DNA"/>
</dbReference>
<dbReference type="Proteomes" id="UP000003160">
    <property type="component" value="Unassembled WGS sequence"/>
</dbReference>
<protein>
    <submittedName>
        <fullName evidence="2">Uncharacterized protein</fullName>
    </submittedName>
</protein>
<dbReference type="HOGENOM" id="CLU_2882119_0_0_10"/>
<organism evidence="2 3">
    <name type="scientific">Hallella bergensis DSM 17361</name>
    <dbReference type="NCBI Taxonomy" id="585502"/>
    <lineage>
        <taxon>Bacteria</taxon>
        <taxon>Pseudomonadati</taxon>
        <taxon>Bacteroidota</taxon>
        <taxon>Bacteroidia</taxon>
        <taxon>Bacteroidales</taxon>
        <taxon>Prevotellaceae</taxon>
        <taxon>Hallella</taxon>
    </lineage>
</organism>
<evidence type="ECO:0000256" key="1">
    <source>
        <dbReference type="SAM" id="Phobius"/>
    </source>
</evidence>